<feature type="transmembrane region" description="Helical" evidence="1">
    <location>
        <begin position="142"/>
        <end position="163"/>
    </location>
</feature>
<feature type="transmembrane region" description="Helical" evidence="1">
    <location>
        <begin position="110"/>
        <end position="130"/>
    </location>
</feature>
<evidence type="ECO:0000313" key="2">
    <source>
        <dbReference type="EMBL" id="MXU65088.1"/>
    </source>
</evidence>
<name>A0A6B0TTW3_9RHOB</name>
<keyword evidence="1" id="KW-0472">Membrane</keyword>
<feature type="transmembrane region" description="Helical" evidence="1">
    <location>
        <begin position="169"/>
        <end position="190"/>
    </location>
</feature>
<sequence length="200" mass="20973">MRAGRVAGLGLLLLLTVPILIAAASPLQSYRSIAYVSGSLAGVTALMLLIAQPLLAGGLWPGLTRAATRRWHRRAGGVLAASVLVHVGGLTIASPADAIDALMLVSPTPFSIYGVTAMWVTVLTVLLVVLRRRLPVRPVTWAWLHNGLALLLVGATVVHAMMIEGTMGPVSKGLACAAALVAGTGIIAYLRVWRTLRHRA</sequence>
<feature type="transmembrane region" description="Helical" evidence="1">
    <location>
        <begin position="32"/>
        <end position="56"/>
    </location>
</feature>
<comment type="caution">
    <text evidence="2">The sequence shown here is derived from an EMBL/GenBank/DDBJ whole genome shotgun (WGS) entry which is preliminary data.</text>
</comment>
<accession>A0A6B0TTW3</accession>
<evidence type="ECO:0000256" key="1">
    <source>
        <dbReference type="SAM" id="Phobius"/>
    </source>
</evidence>
<keyword evidence="3" id="KW-1185">Reference proteome</keyword>
<organism evidence="2 3">
    <name type="scientific">Oceanomicrobium pacificus</name>
    <dbReference type="NCBI Taxonomy" id="2692916"/>
    <lineage>
        <taxon>Bacteria</taxon>
        <taxon>Pseudomonadati</taxon>
        <taxon>Pseudomonadota</taxon>
        <taxon>Alphaproteobacteria</taxon>
        <taxon>Rhodobacterales</taxon>
        <taxon>Paracoccaceae</taxon>
        <taxon>Oceanomicrobium</taxon>
    </lineage>
</organism>
<keyword evidence="1" id="KW-0812">Transmembrane</keyword>
<evidence type="ECO:0000313" key="3">
    <source>
        <dbReference type="Proteomes" id="UP000436016"/>
    </source>
</evidence>
<dbReference type="EMBL" id="WUWG01000002">
    <property type="protein sequence ID" value="MXU65088.1"/>
    <property type="molecule type" value="Genomic_DNA"/>
</dbReference>
<proteinExistence type="predicted"/>
<gene>
    <name evidence="2" type="ORF">GSH16_06490</name>
</gene>
<protein>
    <submittedName>
        <fullName evidence="2">Ferric reductase</fullName>
    </submittedName>
</protein>
<feature type="transmembrane region" description="Helical" evidence="1">
    <location>
        <begin position="77"/>
        <end position="98"/>
    </location>
</feature>
<dbReference type="AlphaFoldDB" id="A0A6B0TTW3"/>
<reference evidence="2 3" key="1">
    <citation type="submission" date="2019-12" db="EMBL/GenBank/DDBJ databases">
        <title>Strain KN286 was isolated from seawater, which was collected from Caroline Seamount in the tropical western Pacific.</title>
        <authorList>
            <person name="Wang Q."/>
        </authorList>
    </citation>
    <scope>NUCLEOTIDE SEQUENCE [LARGE SCALE GENOMIC DNA]</scope>
    <source>
        <strain evidence="2 3">KN286</strain>
    </source>
</reference>
<keyword evidence="1" id="KW-1133">Transmembrane helix</keyword>
<dbReference type="Proteomes" id="UP000436016">
    <property type="component" value="Unassembled WGS sequence"/>
</dbReference>